<dbReference type="PANTHER" id="PTHR31286:SF178">
    <property type="entry name" value="DUF4283 DOMAIN-CONTAINING PROTEIN"/>
    <property type="match status" value="1"/>
</dbReference>
<dbReference type="PANTHER" id="PTHR31286">
    <property type="entry name" value="GLYCINE-RICH CELL WALL STRUCTURAL PROTEIN 1.8-LIKE"/>
    <property type="match status" value="1"/>
</dbReference>
<reference evidence="4" key="2">
    <citation type="submission" date="2025-08" db="UniProtKB">
        <authorList>
            <consortium name="RefSeq"/>
        </authorList>
    </citation>
    <scope>IDENTIFICATION</scope>
    <source>
        <tissue evidence="4">Whole plant</tissue>
    </source>
</reference>
<dbReference type="RefSeq" id="XP_015949917.1">
    <property type="nucleotide sequence ID" value="XM_016094431.1"/>
</dbReference>
<dbReference type="InterPro" id="IPR040256">
    <property type="entry name" value="At4g02000-like"/>
</dbReference>
<sequence>MTEARSDEDRTEEDSRGRNVILLEEADISEGINACSNSLYGRFFASKTFSVGTMENALKAIWKNLEEFSVSDKGDNYFQFFFNKEVDVLHVERGSPWLFKDYVLHIKRWKEDQNSDEEIVSNFSVWVQFWGLLESFKTLEVGRKLGERLGTVLEVGKFQMRGRETRIVKAKINIEATKKVRDQLIVVGPNKKEVEVALRYKRLGKFYTYCAKLGHEVKNCHDLLKDTESDRVKEDDIGEWVKASQVGIRINSERERTFNNSAQNQNKATQRKKKPVLNCLLEEFARMSMQEEEQSLKRQNASNKAAPESPQSANSRTECMALIIVGQSNAKEDKGKPMQFTIGQFLTTEKGRK</sequence>
<dbReference type="KEGG" id="adu:107474792"/>
<feature type="domain" description="DUF4283" evidence="2">
    <location>
        <begin position="33"/>
        <end position="114"/>
    </location>
</feature>
<evidence type="ECO:0000259" key="2">
    <source>
        <dbReference type="Pfam" id="PF14111"/>
    </source>
</evidence>
<evidence type="ECO:0000256" key="1">
    <source>
        <dbReference type="SAM" id="MobiDB-lite"/>
    </source>
</evidence>
<dbReference type="AlphaFoldDB" id="A0A6P4CF92"/>
<accession>A0A6P4CF92</accession>
<evidence type="ECO:0000313" key="3">
    <source>
        <dbReference type="Proteomes" id="UP000515211"/>
    </source>
</evidence>
<dbReference type="Pfam" id="PF14111">
    <property type="entry name" value="DUF4283"/>
    <property type="match status" value="1"/>
</dbReference>
<organism evidence="3 4">
    <name type="scientific">Arachis duranensis</name>
    <name type="common">Wild peanut</name>
    <dbReference type="NCBI Taxonomy" id="130453"/>
    <lineage>
        <taxon>Eukaryota</taxon>
        <taxon>Viridiplantae</taxon>
        <taxon>Streptophyta</taxon>
        <taxon>Embryophyta</taxon>
        <taxon>Tracheophyta</taxon>
        <taxon>Spermatophyta</taxon>
        <taxon>Magnoliopsida</taxon>
        <taxon>eudicotyledons</taxon>
        <taxon>Gunneridae</taxon>
        <taxon>Pentapetalae</taxon>
        <taxon>rosids</taxon>
        <taxon>fabids</taxon>
        <taxon>Fabales</taxon>
        <taxon>Fabaceae</taxon>
        <taxon>Papilionoideae</taxon>
        <taxon>50 kb inversion clade</taxon>
        <taxon>dalbergioids sensu lato</taxon>
        <taxon>Dalbergieae</taxon>
        <taxon>Pterocarpus clade</taxon>
        <taxon>Arachis</taxon>
    </lineage>
</organism>
<proteinExistence type="predicted"/>
<feature type="compositionally biased region" description="Polar residues" evidence="1">
    <location>
        <begin position="297"/>
        <end position="315"/>
    </location>
</feature>
<name>A0A6P4CF92_ARADU</name>
<evidence type="ECO:0000313" key="4">
    <source>
        <dbReference type="RefSeq" id="XP_015949917.1"/>
    </source>
</evidence>
<keyword evidence="3" id="KW-1185">Reference proteome</keyword>
<dbReference type="Proteomes" id="UP000515211">
    <property type="component" value="Chromosome 2"/>
</dbReference>
<reference evidence="3" key="1">
    <citation type="journal article" date="2016" name="Nat. Genet.">
        <title>The genome sequences of Arachis duranensis and Arachis ipaensis, the diploid ancestors of cultivated peanut.</title>
        <authorList>
            <person name="Bertioli D.J."/>
            <person name="Cannon S.B."/>
            <person name="Froenicke L."/>
            <person name="Huang G."/>
            <person name="Farmer A.D."/>
            <person name="Cannon E.K."/>
            <person name="Liu X."/>
            <person name="Gao D."/>
            <person name="Clevenger J."/>
            <person name="Dash S."/>
            <person name="Ren L."/>
            <person name="Moretzsohn M.C."/>
            <person name="Shirasawa K."/>
            <person name="Huang W."/>
            <person name="Vidigal B."/>
            <person name="Abernathy B."/>
            <person name="Chu Y."/>
            <person name="Niederhuth C.E."/>
            <person name="Umale P."/>
            <person name="Araujo A.C."/>
            <person name="Kozik A."/>
            <person name="Kim K.D."/>
            <person name="Burow M.D."/>
            <person name="Varshney R.K."/>
            <person name="Wang X."/>
            <person name="Zhang X."/>
            <person name="Barkley N."/>
            <person name="Guimaraes P.M."/>
            <person name="Isobe S."/>
            <person name="Guo B."/>
            <person name="Liao B."/>
            <person name="Stalker H.T."/>
            <person name="Schmitz R.J."/>
            <person name="Scheffler B.E."/>
            <person name="Leal-Bertioli S.C."/>
            <person name="Xun X."/>
            <person name="Jackson S.A."/>
            <person name="Michelmore R."/>
            <person name="Ozias-Akins P."/>
        </authorList>
    </citation>
    <scope>NUCLEOTIDE SEQUENCE [LARGE SCALE GENOMIC DNA]</scope>
    <source>
        <strain evidence="3">cv. V14167</strain>
    </source>
</reference>
<dbReference type="GeneID" id="107474792"/>
<feature type="region of interest" description="Disordered" evidence="1">
    <location>
        <begin position="290"/>
        <end position="315"/>
    </location>
</feature>
<protein>
    <submittedName>
        <fullName evidence="4">Uncharacterized protein LOC107474792</fullName>
    </submittedName>
</protein>
<gene>
    <name evidence="4" type="primary">LOC107474792</name>
</gene>
<dbReference type="InterPro" id="IPR025558">
    <property type="entry name" value="DUF4283"/>
</dbReference>